<evidence type="ECO:0000313" key="4">
    <source>
        <dbReference type="EMBL" id="RIH84302.1"/>
    </source>
</evidence>
<evidence type="ECO:0000259" key="3">
    <source>
        <dbReference type="PROSITE" id="PS51186"/>
    </source>
</evidence>
<dbReference type="InterPro" id="IPR050832">
    <property type="entry name" value="Bact_Acetyltransf"/>
</dbReference>
<keyword evidence="2" id="KW-0012">Acyltransferase</keyword>
<feature type="domain" description="N-acetyltransferase" evidence="3">
    <location>
        <begin position="8"/>
        <end position="160"/>
    </location>
</feature>
<dbReference type="OrthoDB" id="4140682at2"/>
<dbReference type="Gene3D" id="3.40.630.30">
    <property type="match status" value="1"/>
</dbReference>
<dbReference type="Proteomes" id="UP000265715">
    <property type="component" value="Unassembled WGS sequence"/>
</dbReference>
<dbReference type="InterPro" id="IPR016181">
    <property type="entry name" value="Acyl_CoA_acyltransferase"/>
</dbReference>
<dbReference type="GO" id="GO:0016747">
    <property type="term" value="F:acyltransferase activity, transferring groups other than amino-acyl groups"/>
    <property type="evidence" value="ECO:0007669"/>
    <property type="project" value="InterPro"/>
</dbReference>
<dbReference type="PROSITE" id="PS51186">
    <property type="entry name" value="GNAT"/>
    <property type="match status" value="1"/>
</dbReference>
<keyword evidence="5" id="KW-1185">Reference proteome</keyword>
<accession>A0A399EP87</accession>
<reference evidence="4 5" key="1">
    <citation type="submission" date="2018-08" db="EMBL/GenBank/DDBJ databases">
        <title>Meiothermus terrae DSM 26712 genome sequencing project.</title>
        <authorList>
            <person name="Da Costa M.S."/>
            <person name="Albuquerque L."/>
            <person name="Raposo P."/>
            <person name="Froufe H.J.C."/>
            <person name="Barroso C.S."/>
            <person name="Egas C."/>
        </authorList>
    </citation>
    <scope>NUCLEOTIDE SEQUENCE [LARGE SCALE GENOMIC DNA]</scope>
    <source>
        <strain evidence="4 5">DSM 26712</strain>
    </source>
</reference>
<protein>
    <submittedName>
        <fullName evidence="4">Acetyltransferase (GNAT) family protein</fullName>
    </submittedName>
</protein>
<comment type="caution">
    <text evidence="4">The sequence shown here is derived from an EMBL/GenBank/DDBJ whole genome shotgun (WGS) entry which is preliminary data.</text>
</comment>
<evidence type="ECO:0000256" key="1">
    <source>
        <dbReference type="ARBA" id="ARBA00022679"/>
    </source>
</evidence>
<dbReference type="SUPFAM" id="SSF55729">
    <property type="entry name" value="Acyl-CoA N-acyltransferases (Nat)"/>
    <property type="match status" value="2"/>
</dbReference>
<evidence type="ECO:0000256" key="2">
    <source>
        <dbReference type="ARBA" id="ARBA00023315"/>
    </source>
</evidence>
<evidence type="ECO:0000313" key="5">
    <source>
        <dbReference type="Proteomes" id="UP000265715"/>
    </source>
</evidence>
<gene>
    <name evidence="4" type="ORF">Mterra_02025</name>
</gene>
<dbReference type="InterPro" id="IPR000182">
    <property type="entry name" value="GNAT_dom"/>
</dbReference>
<dbReference type="Pfam" id="PF00583">
    <property type="entry name" value="Acetyltransf_1"/>
    <property type="match status" value="2"/>
</dbReference>
<keyword evidence="1 4" id="KW-0808">Transferase</keyword>
<proteinExistence type="predicted"/>
<name>A0A399EP87_9DEIN</name>
<dbReference type="PANTHER" id="PTHR43877">
    <property type="entry name" value="AMINOALKYLPHOSPHONATE N-ACETYLTRANSFERASE-RELATED-RELATED"/>
    <property type="match status" value="1"/>
</dbReference>
<sequence length="341" mass="38585">MTLEIRPIDLRQASEAEYLALHAFQNRMRAEAQPDDPPVPFEERMATLRNLPPVVRVWVWTVWEGGEVVAESSASYLDLPENRHLLEADVGVLPGHRRRGLARRLLAPVAELARQTGRTLLMGNTTARVPSGEAFMERLGAERGLESHTNQLLLAELDRELLGRWLREAPTADFELQFWEGPYAEADLEEVVRVLQVVMSDQPKDRLEMEDVKVTPQMLRQVEQMQLAAGGQRWTYFVREKATGRFAGYTEVTWNPHRPDLLQQQGTGVFPGFRGRGLGRWLKAAMIQKVLAERPGVSKIRTGNADSNAPMLKINRALGFKPYLSRTTWQVGLGEVRAYLG</sequence>
<dbReference type="AlphaFoldDB" id="A0A399EP87"/>
<dbReference type="EMBL" id="QXDL01000076">
    <property type="protein sequence ID" value="RIH84302.1"/>
    <property type="molecule type" value="Genomic_DNA"/>
</dbReference>
<dbReference type="RefSeq" id="WP_119315114.1">
    <property type="nucleotide sequence ID" value="NZ_QXDL01000076.1"/>
</dbReference>
<dbReference type="CDD" id="cd04301">
    <property type="entry name" value="NAT_SF"/>
    <property type="match status" value="1"/>
</dbReference>
<organism evidence="4 5">
    <name type="scientific">Calidithermus terrae</name>
    <dbReference type="NCBI Taxonomy" id="1408545"/>
    <lineage>
        <taxon>Bacteria</taxon>
        <taxon>Thermotogati</taxon>
        <taxon>Deinococcota</taxon>
        <taxon>Deinococci</taxon>
        <taxon>Thermales</taxon>
        <taxon>Thermaceae</taxon>
        <taxon>Calidithermus</taxon>
    </lineage>
</organism>